<feature type="domain" description="HIT" evidence="1">
    <location>
        <begin position="27"/>
        <end position="58"/>
    </location>
</feature>
<organism evidence="2">
    <name type="scientific">mine drainage metagenome</name>
    <dbReference type="NCBI Taxonomy" id="410659"/>
    <lineage>
        <taxon>unclassified sequences</taxon>
        <taxon>metagenomes</taxon>
        <taxon>ecological metagenomes</taxon>
    </lineage>
</organism>
<dbReference type="SUPFAM" id="SSF54197">
    <property type="entry name" value="HIT-like"/>
    <property type="match status" value="1"/>
</dbReference>
<dbReference type="GO" id="GO:0006790">
    <property type="term" value="P:sulfur compound metabolic process"/>
    <property type="evidence" value="ECO:0007669"/>
    <property type="project" value="TreeGrafter"/>
</dbReference>
<evidence type="ECO:0000259" key="1">
    <source>
        <dbReference type="PROSITE" id="PS51084"/>
    </source>
</evidence>
<sequence>MIITIGRLEAYLYNGTFNQIMEREDCVFCKIVSGKVPSARLYEDESVIAILDINPISD</sequence>
<accession>T1D8V3</accession>
<proteinExistence type="predicted"/>
<dbReference type="AlphaFoldDB" id="T1D8V3"/>
<dbReference type="GO" id="GO:0047627">
    <property type="term" value="F:adenylylsulfatase activity"/>
    <property type="evidence" value="ECO:0007669"/>
    <property type="project" value="TreeGrafter"/>
</dbReference>
<gene>
    <name evidence="2" type="ORF">B1B_00610</name>
</gene>
<feature type="non-terminal residue" evidence="2">
    <location>
        <position position="58"/>
    </location>
</feature>
<reference evidence="2" key="2">
    <citation type="journal article" date="2014" name="ISME J.">
        <title>Microbial stratification in low pH oxic and suboxic macroscopic growths along an acid mine drainage.</title>
        <authorList>
            <person name="Mendez-Garcia C."/>
            <person name="Mesa V."/>
            <person name="Sprenger R.R."/>
            <person name="Richter M."/>
            <person name="Diez M.S."/>
            <person name="Solano J."/>
            <person name="Bargiela R."/>
            <person name="Golyshina O.V."/>
            <person name="Manteca A."/>
            <person name="Ramos J.L."/>
            <person name="Gallego J.R."/>
            <person name="Llorente I."/>
            <person name="Martins Dos Santos V.A."/>
            <person name="Jensen O.N."/>
            <person name="Pelaez A.I."/>
            <person name="Sanchez J."/>
            <person name="Ferrer M."/>
        </authorList>
    </citation>
    <scope>NUCLEOTIDE SEQUENCE</scope>
</reference>
<protein>
    <submittedName>
        <fullName evidence="2">Histidine triad family protein</fullName>
    </submittedName>
</protein>
<reference evidence="2" key="1">
    <citation type="submission" date="2013-08" db="EMBL/GenBank/DDBJ databases">
        <authorList>
            <person name="Mendez C."/>
            <person name="Richter M."/>
            <person name="Ferrer M."/>
            <person name="Sanchez J."/>
        </authorList>
    </citation>
    <scope>NUCLEOTIDE SEQUENCE</scope>
</reference>
<dbReference type="EMBL" id="AUZY01000466">
    <property type="protein sequence ID" value="EQD78640.1"/>
    <property type="molecule type" value="Genomic_DNA"/>
</dbReference>
<dbReference type="PANTHER" id="PTHR47670">
    <property type="entry name" value="ADENYLYLSULFATASE HINT3"/>
    <property type="match status" value="1"/>
</dbReference>
<comment type="caution">
    <text evidence="2">The sequence shown here is derived from an EMBL/GenBank/DDBJ whole genome shotgun (WGS) entry which is preliminary data.</text>
</comment>
<dbReference type="InterPro" id="IPR036265">
    <property type="entry name" value="HIT-like_sf"/>
</dbReference>
<dbReference type="PROSITE" id="PS51084">
    <property type="entry name" value="HIT_2"/>
    <property type="match status" value="1"/>
</dbReference>
<dbReference type="PANTHER" id="PTHR47670:SF1">
    <property type="entry name" value="ADENYLYLSULFATASE HINT3"/>
    <property type="match status" value="1"/>
</dbReference>
<dbReference type="GO" id="GO:0009150">
    <property type="term" value="P:purine ribonucleotide metabolic process"/>
    <property type="evidence" value="ECO:0007669"/>
    <property type="project" value="TreeGrafter"/>
</dbReference>
<dbReference type="InterPro" id="IPR011146">
    <property type="entry name" value="HIT-like"/>
</dbReference>
<dbReference type="PRINTS" id="PR00332">
    <property type="entry name" value="HISTRIAD"/>
</dbReference>
<dbReference type="Gene3D" id="3.30.428.10">
    <property type="entry name" value="HIT-like"/>
    <property type="match status" value="1"/>
</dbReference>
<evidence type="ECO:0000313" key="2">
    <source>
        <dbReference type="EMBL" id="EQD78640.1"/>
    </source>
</evidence>
<name>T1D8V3_9ZZZZ</name>
<dbReference type="InterPro" id="IPR001310">
    <property type="entry name" value="Histidine_triad_HIT"/>
</dbReference>